<dbReference type="EnsemblMetazoa" id="BGLB023299-RA">
    <property type="protein sequence ID" value="BGLB023299-PA"/>
    <property type="gene ID" value="BGLB023299"/>
</dbReference>
<evidence type="ECO:0000313" key="6">
    <source>
        <dbReference type="RefSeq" id="XP_013065812.1"/>
    </source>
</evidence>
<feature type="region of interest" description="Disordered" evidence="1">
    <location>
        <begin position="1"/>
        <end position="26"/>
    </location>
</feature>
<evidence type="ECO:0000313" key="7">
    <source>
        <dbReference type="RefSeq" id="XP_055878681.1"/>
    </source>
</evidence>
<keyword evidence="5" id="KW-1185">Reference proteome</keyword>
<evidence type="ECO:0000313" key="5">
    <source>
        <dbReference type="Proteomes" id="UP001165740"/>
    </source>
</evidence>
<dbReference type="OrthoDB" id="9930272at2759"/>
<dbReference type="Pfam" id="PF19193">
    <property type="entry name" value="Tectonin"/>
    <property type="match status" value="2"/>
</dbReference>
<dbReference type="VEuPathDB" id="VectorBase:BGLB023299"/>
<reference evidence="3" key="1">
    <citation type="submission" date="2020-05" db="UniProtKB">
        <authorList>
            <consortium name="EnsemblMetazoa"/>
        </authorList>
    </citation>
    <scope>IDENTIFICATION</scope>
    <source>
        <strain evidence="3">BB02</strain>
    </source>
</reference>
<feature type="region of interest" description="Disordered" evidence="1">
    <location>
        <begin position="832"/>
        <end position="858"/>
    </location>
</feature>
<reference evidence="6 7" key="2">
    <citation type="submission" date="2025-04" db="UniProtKB">
        <authorList>
            <consortium name="RefSeq"/>
        </authorList>
    </citation>
    <scope>IDENTIFICATION</scope>
</reference>
<dbReference type="RefSeq" id="XP_013065812.1">
    <property type="nucleotide sequence ID" value="XM_013210358.2"/>
</dbReference>
<dbReference type="InterPro" id="IPR036322">
    <property type="entry name" value="WD40_repeat_dom_sf"/>
</dbReference>
<accession>A0A2C9KT90</accession>
<dbReference type="Gene3D" id="2.130.10.10">
    <property type="entry name" value="YVTN repeat-like/Quinoprotein amine dehydrogenase"/>
    <property type="match status" value="1"/>
</dbReference>
<dbReference type="GO" id="GO:0005737">
    <property type="term" value="C:cytoplasm"/>
    <property type="evidence" value="ECO:0007669"/>
    <property type="project" value="GOC"/>
</dbReference>
<name>A0A2C9KT90_BIOGL</name>
<feature type="compositionally biased region" description="Polar residues" evidence="1">
    <location>
        <begin position="558"/>
        <end position="579"/>
    </location>
</feature>
<feature type="compositionally biased region" description="Basic and acidic residues" evidence="1">
    <location>
        <begin position="546"/>
        <end position="556"/>
    </location>
</feature>
<feature type="region of interest" description="Disordered" evidence="1">
    <location>
        <begin position="779"/>
        <end position="801"/>
    </location>
</feature>
<feature type="compositionally biased region" description="Polar residues" evidence="1">
    <location>
        <begin position="837"/>
        <end position="854"/>
    </location>
</feature>
<dbReference type="InterPro" id="IPR011048">
    <property type="entry name" value="Haem_d1_sf"/>
</dbReference>
<dbReference type="GO" id="GO:0032527">
    <property type="term" value="P:protein exit from endoplasmic reticulum"/>
    <property type="evidence" value="ECO:0007669"/>
    <property type="project" value="TreeGrafter"/>
</dbReference>
<dbReference type="SMART" id="SM00320">
    <property type="entry name" value="WD40"/>
    <property type="match status" value="2"/>
</dbReference>
<evidence type="ECO:0000256" key="1">
    <source>
        <dbReference type="SAM" id="MobiDB-lite"/>
    </source>
</evidence>
<feature type="compositionally biased region" description="Basic and acidic residues" evidence="1">
    <location>
        <begin position="1"/>
        <end position="18"/>
    </location>
</feature>
<dbReference type="InterPro" id="IPR001680">
    <property type="entry name" value="WD40_rpt"/>
</dbReference>
<evidence type="ECO:0000313" key="3">
    <source>
        <dbReference type="EnsemblMetazoa" id="BGLB023299-PA"/>
    </source>
</evidence>
<organism evidence="3 4">
    <name type="scientific">Biomphalaria glabrata</name>
    <name type="common">Bloodfluke planorb</name>
    <name type="synonym">Freshwater snail</name>
    <dbReference type="NCBI Taxonomy" id="6526"/>
    <lineage>
        <taxon>Eukaryota</taxon>
        <taxon>Metazoa</taxon>
        <taxon>Spiralia</taxon>
        <taxon>Lophotrochozoa</taxon>
        <taxon>Mollusca</taxon>
        <taxon>Gastropoda</taxon>
        <taxon>Heterobranchia</taxon>
        <taxon>Euthyneura</taxon>
        <taxon>Panpulmonata</taxon>
        <taxon>Hygrophila</taxon>
        <taxon>Lymnaeoidea</taxon>
        <taxon>Planorbidae</taxon>
        <taxon>Biomphalaria</taxon>
    </lineage>
</organism>
<dbReference type="GeneID" id="106054481"/>
<dbReference type="InterPro" id="IPR015943">
    <property type="entry name" value="WD40/YVTN_repeat-like_dom_sf"/>
</dbReference>
<dbReference type="PANTHER" id="PTHR23287:SF16">
    <property type="entry name" value="TECTONIN BETA-PROPELLER REPEAT-CONTAINING PROTEIN 2"/>
    <property type="match status" value="1"/>
</dbReference>
<dbReference type="Proteomes" id="UP001165740">
    <property type="component" value="Chromosome 3"/>
</dbReference>
<dbReference type="VEuPathDB" id="VectorBase:BGLAX_044022"/>
<dbReference type="InterPro" id="IPR006624">
    <property type="entry name" value="Beta-propeller_rpt_TECPR"/>
</dbReference>
<dbReference type="OMA" id="WFRTGVC"/>
<feature type="domain" description="HPS5-like beta-propeller" evidence="2">
    <location>
        <begin position="58"/>
        <end position="363"/>
    </location>
</feature>
<dbReference type="PANTHER" id="PTHR23287">
    <property type="entry name" value="RUBY-EYE2-LIKE PROTEIN"/>
    <property type="match status" value="1"/>
</dbReference>
<gene>
    <name evidence="3" type="primary">106054481</name>
    <name evidence="6 7" type="synonym">LOC106054481</name>
</gene>
<feature type="compositionally biased region" description="Basic residues" evidence="1">
    <location>
        <begin position="534"/>
        <end position="545"/>
    </location>
</feature>
<dbReference type="Proteomes" id="UP000076420">
    <property type="component" value="Unassembled WGS sequence"/>
</dbReference>
<feature type="region of interest" description="Disordered" evidence="1">
    <location>
        <begin position="534"/>
        <end position="584"/>
    </location>
</feature>
<dbReference type="STRING" id="6526.A0A2C9KT90"/>
<dbReference type="RefSeq" id="XP_055878681.1">
    <property type="nucleotide sequence ID" value="XM_056022706.1"/>
</dbReference>
<evidence type="ECO:0000259" key="2">
    <source>
        <dbReference type="Pfam" id="PF23756"/>
    </source>
</evidence>
<protein>
    <submittedName>
        <fullName evidence="6 7">Tectonin beta-propeller repeat-containing protein 2-like</fullName>
    </submittedName>
</protein>
<dbReference type="SMART" id="SM00706">
    <property type="entry name" value="TECPR"/>
    <property type="match status" value="8"/>
</dbReference>
<evidence type="ECO:0000313" key="4">
    <source>
        <dbReference type="Proteomes" id="UP000076420"/>
    </source>
</evidence>
<dbReference type="SUPFAM" id="SSF51004">
    <property type="entry name" value="C-terminal (heme d1) domain of cytochrome cd1-nitrite reductase"/>
    <property type="match status" value="1"/>
</dbReference>
<dbReference type="KEGG" id="bgt:106054481"/>
<sequence length="1472" mass="163611">MMSESRDTTRKQTQHEAEESPTESAAQDLLREHEKLDSLLCLIPRKAQHGILMSCDLILTCIDANSHFIALGSNVGIIFLFDRKHHTIQKFKSANTSDVITSVRLHHGIDDLIATGTASGDVTVFCMPGITSIQKKQLQKFDVLGLHRHYVTCLEWSTNGMKLYSGDKNGQVVTTEIDFYKGQCSSSILLIEATTEIIQLDYRHRALLVSTRHRSFIIRLDLKSEIVNIGSKDRKIPGPFGACFIPGLCKTDDAKLYAARPGCRLWLADMKGVVSNTIIFSDPMSSSIPEIPLLSVGRLQMAGPSEFQFGNLKWLGNNQIVTWSSSALVVLDPEANRVVAKQGRLSGIVDAAVVEDTGEIFLLRRHAEARVIRIASKPEAKPYKEVLMSTLLATHDEKPWTSLKEEDKSVKEADDSINSTLSFFKKLTIPLKKNDKPLISDSLANPTANIPSAILTSNKETSPDLPPIVKIASPELEGVKLYTETDSSVTTNTSIVSPTIAEAHPATVLNAYHETHLPSMQYLDPDESIVFKHKVKKTKRKKHKTGSREGKEKDEDSVSQTSQISDDLSVTMTPNNTPAVDSPLDTLKKADDFLKHMASILQDDSLNRQQTWESADPTTAEDVITSIVNANETAHNLNFEETLHDFAEPQTNSAENIHESVLKPEACLLVEAEQAKSQSDSLHCDVNTTEVEPLYSKNTVNVVESVSAYSDVPRSSTKISASYKLENSATQADSAVESNTINRMPAEPVCSRSDIDIIDTALANIEMAKSAMITQAVTRPNLEDSQSTEGQIKNKQLSGSNDEFSEVKAIEATDPFRKNYKRNSVTDDFYSHFLDTSPESPESPVSKTPRSPTSAPVILPPLDKNRLEMGDIAKRSLANTWSEFTTPANIYSLVVSHTHVWFTDKSENIYYSSMGSPKGVVWRKATGKANQISVSPSGHIVWRLHHGVVHAGTKINLRHPEGLKWVEAIKDVETMCVDDKTAWYVKKTGEVMMQKGLSHDRPCYKSVEVKCPYRLKHIVCRQGIVWAITEGLKLVVRTGISNHCPEGQDWLLDNRDLPPYLFSHVAIDHERIGWAIDLVGQIWFCDGVSQENPLGSGFWWQLPLSEYILQDETTLDMIKAVAKKFDPTKLSYLLNTNRGGLITAGTQGVWLALDFRNVLQVCRGSVQGYLWLLAQPSQISPSVPWKHICANISHLDWGLVWAQLTKTSEIYTFKQARSKATMIPVTSSHEEFTCISVSPVAAWALTDKGAVKVRAGMGPHCPQGSSWVDLDISQLGDAKFVHLSCNSLYVWAVEAEGVIYQRIGAGAPDENNLNPVWLPIETFGDIVFTRVHVGPLDWMVWAIDNRRLIYVRAGIKEDMPIGLEWIHVPGIQAIDLALTNSGVWALTSNGEIFFRFGISKERPYGDYWKKIPGIFIKISASAADELWGINRECQLMQCSLRSLTRQHETGEVPVTRLHSTDSCSEDIDWEIV</sequence>
<dbReference type="SUPFAM" id="SSF50978">
    <property type="entry name" value="WD40 repeat-like"/>
    <property type="match status" value="1"/>
</dbReference>
<dbReference type="Pfam" id="PF23756">
    <property type="entry name" value="Beta-prop_HPS5"/>
    <property type="match status" value="1"/>
</dbReference>
<proteinExistence type="predicted"/>
<dbReference type="InterPro" id="IPR056499">
    <property type="entry name" value="Beta-prop_HPS5-like"/>
</dbReference>